<dbReference type="SUPFAM" id="SSF144083">
    <property type="entry name" value="Magnesium transport protein CorA, transmembrane region"/>
    <property type="match status" value="1"/>
</dbReference>
<dbReference type="GO" id="GO:0005886">
    <property type="term" value="C:plasma membrane"/>
    <property type="evidence" value="ECO:0007669"/>
    <property type="project" value="UniProtKB-SubCell"/>
</dbReference>
<keyword evidence="4 7" id="KW-0472">Membrane</keyword>
<name>A0A6A6H9A5_VIRVR</name>
<evidence type="ECO:0000256" key="5">
    <source>
        <dbReference type="SAM" id="Coils"/>
    </source>
</evidence>
<dbReference type="InterPro" id="IPR002523">
    <property type="entry name" value="MgTranspt_CorA/ZnTranspt_ZntB"/>
</dbReference>
<evidence type="ECO:0000256" key="2">
    <source>
        <dbReference type="ARBA" id="ARBA00022692"/>
    </source>
</evidence>
<comment type="subcellular location">
    <subcellularLocation>
        <location evidence="1">Cell membrane</location>
        <topology evidence="1">Multi-pass membrane protein</topology>
    </subcellularLocation>
</comment>
<dbReference type="GO" id="GO:0015095">
    <property type="term" value="F:magnesium ion transmembrane transporter activity"/>
    <property type="evidence" value="ECO:0007669"/>
    <property type="project" value="TreeGrafter"/>
</dbReference>
<evidence type="ECO:0000256" key="3">
    <source>
        <dbReference type="ARBA" id="ARBA00022989"/>
    </source>
</evidence>
<dbReference type="EMBL" id="ML991798">
    <property type="protein sequence ID" value="KAF2234547.1"/>
    <property type="molecule type" value="Genomic_DNA"/>
</dbReference>
<feature type="region of interest" description="Disordered" evidence="6">
    <location>
        <begin position="449"/>
        <end position="493"/>
    </location>
</feature>
<evidence type="ECO:0000313" key="8">
    <source>
        <dbReference type="EMBL" id="KAF2234547.1"/>
    </source>
</evidence>
<feature type="region of interest" description="Disordered" evidence="6">
    <location>
        <begin position="1"/>
        <end position="32"/>
    </location>
</feature>
<reference evidence="8" key="1">
    <citation type="journal article" date="2020" name="Stud. Mycol.">
        <title>101 Dothideomycetes genomes: a test case for predicting lifestyles and emergence of pathogens.</title>
        <authorList>
            <person name="Haridas S."/>
            <person name="Albert R."/>
            <person name="Binder M."/>
            <person name="Bloem J."/>
            <person name="Labutti K."/>
            <person name="Salamov A."/>
            <person name="Andreopoulos B."/>
            <person name="Baker S."/>
            <person name="Barry K."/>
            <person name="Bills G."/>
            <person name="Bluhm B."/>
            <person name="Cannon C."/>
            <person name="Castanera R."/>
            <person name="Culley D."/>
            <person name="Daum C."/>
            <person name="Ezra D."/>
            <person name="Gonzalez J."/>
            <person name="Henrissat B."/>
            <person name="Kuo A."/>
            <person name="Liang C."/>
            <person name="Lipzen A."/>
            <person name="Lutzoni F."/>
            <person name="Magnuson J."/>
            <person name="Mondo S."/>
            <person name="Nolan M."/>
            <person name="Ohm R."/>
            <person name="Pangilinan J."/>
            <person name="Park H.-J."/>
            <person name="Ramirez L."/>
            <person name="Alfaro M."/>
            <person name="Sun H."/>
            <person name="Tritt A."/>
            <person name="Yoshinaga Y."/>
            <person name="Zwiers L.-H."/>
            <person name="Turgeon B."/>
            <person name="Goodwin S."/>
            <person name="Spatafora J."/>
            <person name="Crous P."/>
            <person name="Grigoriev I."/>
        </authorList>
    </citation>
    <scope>NUCLEOTIDE SEQUENCE</scope>
    <source>
        <strain evidence="8">Tuck. ex Michener</strain>
    </source>
</reference>
<protein>
    <recommendedName>
        <fullName evidence="10">Cora-domain-containing protein</fullName>
    </recommendedName>
</protein>
<feature type="compositionally biased region" description="Basic residues" evidence="6">
    <location>
        <begin position="482"/>
        <end position="493"/>
    </location>
</feature>
<dbReference type="OrthoDB" id="3231000at2759"/>
<evidence type="ECO:0000313" key="9">
    <source>
        <dbReference type="Proteomes" id="UP000800092"/>
    </source>
</evidence>
<gene>
    <name evidence="8" type="ORF">EV356DRAFT_576730</name>
</gene>
<dbReference type="Proteomes" id="UP000800092">
    <property type="component" value="Unassembled WGS sequence"/>
</dbReference>
<accession>A0A6A6H9A5</accession>
<feature type="transmembrane region" description="Helical" evidence="7">
    <location>
        <begin position="399"/>
        <end position="422"/>
    </location>
</feature>
<dbReference type="GO" id="GO:0000287">
    <property type="term" value="F:magnesium ion binding"/>
    <property type="evidence" value="ECO:0007669"/>
    <property type="project" value="TreeGrafter"/>
</dbReference>
<dbReference type="AlphaFoldDB" id="A0A6A6H9A5"/>
<dbReference type="Gene3D" id="1.20.58.340">
    <property type="entry name" value="Magnesium transport protein CorA, transmembrane region"/>
    <property type="match status" value="1"/>
</dbReference>
<evidence type="ECO:0000256" key="1">
    <source>
        <dbReference type="ARBA" id="ARBA00004651"/>
    </source>
</evidence>
<keyword evidence="5" id="KW-0175">Coiled coil</keyword>
<dbReference type="PANTHER" id="PTHR46494">
    <property type="entry name" value="CORA FAMILY METAL ION TRANSPORTER (EUROFUNG)"/>
    <property type="match status" value="1"/>
</dbReference>
<proteinExistence type="predicted"/>
<dbReference type="PANTHER" id="PTHR46494:SF1">
    <property type="entry name" value="CORA FAMILY METAL ION TRANSPORTER (EUROFUNG)"/>
    <property type="match status" value="1"/>
</dbReference>
<evidence type="ECO:0000256" key="7">
    <source>
        <dbReference type="SAM" id="Phobius"/>
    </source>
</evidence>
<feature type="coiled-coil region" evidence="5">
    <location>
        <begin position="327"/>
        <end position="354"/>
    </location>
</feature>
<dbReference type="GO" id="GO:0050897">
    <property type="term" value="F:cobalt ion binding"/>
    <property type="evidence" value="ECO:0007669"/>
    <property type="project" value="TreeGrafter"/>
</dbReference>
<dbReference type="Pfam" id="PF01544">
    <property type="entry name" value="CorA"/>
    <property type="match status" value="1"/>
</dbReference>
<evidence type="ECO:0000256" key="4">
    <source>
        <dbReference type="ARBA" id="ARBA00023136"/>
    </source>
</evidence>
<feature type="compositionally biased region" description="Basic residues" evidence="6">
    <location>
        <begin position="9"/>
        <end position="31"/>
    </location>
</feature>
<keyword evidence="3 7" id="KW-1133">Transmembrane helix</keyword>
<feature type="transmembrane region" description="Helical" evidence="7">
    <location>
        <begin position="369"/>
        <end position="387"/>
    </location>
</feature>
<dbReference type="GO" id="GO:0015087">
    <property type="term" value="F:cobalt ion transmembrane transporter activity"/>
    <property type="evidence" value="ECO:0007669"/>
    <property type="project" value="TreeGrafter"/>
</dbReference>
<sequence length="493" mass="57949">MSDDSYNNHRSRNRSRSRDRRRHSTKRRSHHYSYEYGRPIDIRVGSRRTPGRYLELRATGPRDVPRFEDVIEQTRRLNPNDPILLAINGYQDWLEELLSSCFAHEGSDEDRAELTRAIYQTDELWFPERSNRDSKYAPWTFIVDEMNLPDVFWWSFGDYPPETERLSSVDSYRLRIGVWTCREGAFVHNRRVPVTMLFTQPTRVQENIAKFLAFQKLYQDPEYGNIRSIEEGVTWAFLRLFTMLTDWQNIVKEMEKRLQAATDDSQGSRFPVKYRTRTMHREVDRIYDLMSYLNFHLRCLKKLSKLKDDACKDLPKGEDPDPVWGEVDNASEDLDQAKDELDALKERFNNLIELEFNIANATQSENSQFLSVIATLFLPISFLASIWGITTITLSPLTYVYVAVPVFLCSIAFTLFFTWAVMRVQKLIYRSRKERPDIQPNEFTMLGEEIPNSAAPMGLSRSRARERFQGEKQVLQPAGTRNRSRSRSRRPSR</sequence>
<evidence type="ECO:0008006" key="10">
    <source>
        <dbReference type="Google" id="ProtNLM"/>
    </source>
</evidence>
<dbReference type="InterPro" id="IPR045863">
    <property type="entry name" value="CorA_TM1_TM2"/>
</dbReference>
<organism evidence="8 9">
    <name type="scientific">Viridothelium virens</name>
    <name type="common">Speckled blister lichen</name>
    <name type="synonym">Trypethelium virens</name>
    <dbReference type="NCBI Taxonomy" id="1048519"/>
    <lineage>
        <taxon>Eukaryota</taxon>
        <taxon>Fungi</taxon>
        <taxon>Dikarya</taxon>
        <taxon>Ascomycota</taxon>
        <taxon>Pezizomycotina</taxon>
        <taxon>Dothideomycetes</taxon>
        <taxon>Dothideomycetes incertae sedis</taxon>
        <taxon>Trypetheliales</taxon>
        <taxon>Trypetheliaceae</taxon>
        <taxon>Viridothelium</taxon>
    </lineage>
</organism>
<keyword evidence="2 7" id="KW-0812">Transmembrane</keyword>
<evidence type="ECO:0000256" key="6">
    <source>
        <dbReference type="SAM" id="MobiDB-lite"/>
    </source>
</evidence>
<keyword evidence="9" id="KW-1185">Reference proteome</keyword>